<evidence type="ECO:0000313" key="3">
    <source>
        <dbReference type="Proteomes" id="UP001201812"/>
    </source>
</evidence>
<dbReference type="GO" id="GO:0006886">
    <property type="term" value="P:intracellular protein transport"/>
    <property type="evidence" value="ECO:0007669"/>
    <property type="project" value="InterPro"/>
</dbReference>
<evidence type="ECO:0000313" key="2">
    <source>
        <dbReference type="EMBL" id="KAI1694235.1"/>
    </source>
</evidence>
<proteinExistence type="predicted"/>
<feature type="domain" description="Signal recognition particle receptor alpha subunit N-terminal" evidence="1">
    <location>
        <begin position="28"/>
        <end position="69"/>
    </location>
</feature>
<dbReference type="CDD" id="cd14826">
    <property type="entry name" value="SR_alpha_SRX"/>
    <property type="match status" value="1"/>
</dbReference>
<name>A0AAD4MHJ8_9BILA</name>
<dbReference type="Gene3D" id="3.30.450.60">
    <property type="match status" value="1"/>
</dbReference>
<dbReference type="GO" id="GO:0003924">
    <property type="term" value="F:GTPase activity"/>
    <property type="evidence" value="ECO:0007669"/>
    <property type="project" value="InterPro"/>
</dbReference>
<comment type="caution">
    <text evidence="2">The sequence shown here is derived from an EMBL/GenBank/DDBJ whole genome shotgun (WGS) entry which is preliminary data.</text>
</comment>
<dbReference type="Pfam" id="PF04086">
    <property type="entry name" value="SRP-alpha_N"/>
    <property type="match status" value="1"/>
</dbReference>
<dbReference type="GO" id="GO:0005525">
    <property type="term" value="F:GTP binding"/>
    <property type="evidence" value="ECO:0007669"/>
    <property type="project" value="InterPro"/>
</dbReference>
<gene>
    <name evidence="2" type="ORF">DdX_20237</name>
</gene>
<accession>A0AAD4MHJ8</accession>
<dbReference type="GO" id="GO:0005785">
    <property type="term" value="C:signal recognition particle receptor complex"/>
    <property type="evidence" value="ECO:0007669"/>
    <property type="project" value="InterPro"/>
</dbReference>
<keyword evidence="2" id="KW-0675">Receptor</keyword>
<evidence type="ECO:0000259" key="1">
    <source>
        <dbReference type="Pfam" id="PF04086"/>
    </source>
</evidence>
<protein>
    <submittedName>
        <fullName evidence="2">Signal recognition particle receptor subunit alpha</fullName>
    </submittedName>
</protein>
<dbReference type="InterPro" id="IPR011012">
    <property type="entry name" value="Longin-like_dom_sf"/>
</dbReference>
<organism evidence="2 3">
    <name type="scientific">Ditylenchus destructor</name>
    <dbReference type="NCBI Taxonomy" id="166010"/>
    <lineage>
        <taxon>Eukaryota</taxon>
        <taxon>Metazoa</taxon>
        <taxon>Ecdysozoa</taxon>
        <taxon>Nematoda</taxon>
        <taxon>Chromadorea</taxon>
        <taxon>Rhabditida</taxon>
        <taxon>Tylenchina</taxon>
        <taxon>Tylenchomorpha</taxon>
        <taxon>Sphaerularioidea</taxon>
        <taxon>Anguinidae</taxon>
        <taxon>Anguininae</taxon>
        <taxon>Ditylenchus</taxon>
    </lineage>
</organism>
<sequence length="69" mass="7926">MIELFTIFGKGGLVLWCFSEGSHYFKDAVNELISTVLLQERNVTSFNRDGATVKYKLDNEFDLIILVCY</sequence>
<dbReference type="Proteomes" id="UP001201812">
    <property type="component" value="Unassembled WGS sequence"/>
</dbReference>
<dbReference type="InterPro" id="IPR007222">
    <property type="entry name" value="Sig_recog_particle_rcpt_asu_N"/>
</dbReference>
<dbReference type="AlphaFoldDB" id="A0AAD4MHJ8"/>
<dbReference type="EMBL" id="JAKKPZ010000534">
    <property type="protein sequence ID" value="KAI1694235.1"/>
    <property type="molecule type" value="Genomic_DNA"/>
</dbReference>
<dbReference type="GO" id="GO:0005047">
    <property type="term" value="F:signal recognition particle binding"/>
    <property type="evidence" value="ECO:0007669"/>
    <property type="project" value="InterPro"/>
</dbReference>
<keyword evidence="3" id="KW-1185">Reference proteome</keyword>
<reference evidence="2" key="1">
    <citation type="submission" date="2022-01" db="EMBL/GenBank/DDBJ databases">
        <title>Genome Sequence Resource for Two Populations of Ditylenchus destructor, the Migratory Endoparasitic Phytonematode.</title>
        <authorList>
            <person name="Zhang H."/>
            <person name="Lin R."/>
            <person name="Xie B."/>
        </authorList>
    </citation>
    <scope>NUCLEOTIDE SEQUENCE</scope>
    <source>
        <strain evidence="2">BazhouSP</strain>
    </source>
</reference>
<dbReference type="SUPFAM" id="SSF64356">
    <property type="entry name" value="SNARE-like"/>
    <property type="match status" value="1"/>
</dbReference>